<feature type="transmembrane region" description="Helical" evidence="2">
    <location>
        <begin position="51"/>
        <end position="82"/>
    </location>
</feature>
<reference evidence="3 4" key="1">
    <citation type="submission" date="2017-10" db="EMBL/GenBank/DDBJ databases">
        <title>Sequencing the genomes of 1000 actinobacteria strains.</title>
        <authorList>
            <person name="Klenk H.-P."/>
        </authorList>
    </citation>
    <scope>NUCLEOTIDE SEQUENCE [LARGE SCALE GENOMIC DNA]</scope>
    <source>
        <strain evidence="3 4">DSM 21801</strain>
    </source>
</reference>
<keyword evidence="2" id="KW-0472">Membrane</keyword>
<dbReference type="OrthoDB" id="2004788at2"/>
<evidence type="ECO:0000256" key="1">
    <source>
        <dbReference type="SAM" id="MobiDB-lite"/>
    </source>
</evidence>
<gene>
    <name evidence="3" type="ORF">ATL40_0035</name>
</gene>
<proteinExistence type="predicted"/>
<sequence>MTSPPEQPDRPNPQGTGPGGSPEWRSTTAPTPLTPASPPEPKHTPIGVTGFVAAIVGTVLALIPTTVVVGWVVLGVALLLGVIALGQAPSRKTLVVWGLVITLVGGAASVYLSLYPPGGTDGDAEATATESTGEASQDADATESAEDETASPTGDPTADPTTSPTQQPTVEPTALPTEPAFEARDLDGTGDAVLPLPEGATYGIITAEYTGNEDFTVVVLDGAGSQIGDDLVDADGAYEGTTAFGLDLIGSDEAGDDPDAPSDLRIEAEGEWTVRIAPVQDAPELALPARSQGDVVLQWLGDAATPTLTSVQDLTLAQVTAEGERVLIEDEIAEIVAIELQAGPSLVVIRTEGAWTLE</sequence>
<comment type="caution">
    <text evidence="3">The sequence shown here is derived from an EMBL/GenBank/DDBJ whole genome shotgun (WGS) entry which is preliminary data.</text>
</comment>
<dbReference type="AlphaFoldDB" id="A0A2A9CY43"/>
<dbReference type="RefSeq" id="WP_098467758.1">
    <property type="nucleotide sequence ID" value="NZ_PDJD01000001.1"/>
</dbReference>
<protein>
    <submittedName>
        <fullName evidence="3">Uncharacterized protein</fullName>
    </submittedName>
</protein>
<feature type="region of interest" description="Disordered" evidence="1">
    <location>
        <begin position="122"/>
        <end position="173"/>
    </location>
</feature>
<dbReference type="Proteomes" id="UP000224915">
    <property type="component" value="Unassembled WGS sequence"/>
</dbReference>
<feature type="compositionally biased region" description="Acidic residues" evidence="1">
    <location>
        <begin position="140"/>
        <end position="149"/>
    </location>
</feature>
<feature type="compositionally biased region" description="Low complexity" evidence="1">
    <location>
        <begin position="125"/>
        <end position="139"/>
    </location>
</feature>
<keyword evidence="2" id="KW-1133">Transmembrane helix</keyword>
<accession>A0A2A9CY43</accession>
<keyword evidence="4" id="KW-1185">Reference proteome</keyword>
<name>A0A2A9CY43_9MICO</name>
<feature type="region of interest" description="Disordered" evidence="1">
    <location>
        <begin position="1"/>
        <end position="42"/>
    </location>
</feature>
<organism evidence="3 4">
    <name type="scientific">Serinibacter salmoneus</name>
    <dbReference type="NCBI Taxonomy" id="556530"/>
    <lineage>
        <taxon>Bacteria</taxon>
        <taxon>Bacillati</taxon>
        <taxon>Actinomycetota</taxon>
        <taxon>Actinomycetes</taxon>
        <taxon>Micrococcales</taxon>
        <taxon>Beutenbergiaceae</taxon>
        <taxon>Serinibacter</taxon>
    </lineage>
</organism>
<evidence type="ECO:0000313" key="3">
    <source>
        <dbReference type="EMBL" id="PFG18499.1"/>
    </source>
</evidence>
<feature type="transmembrane region" description="Helical" evidence="2">
    <location>
        <begin position="94"/>
        <end position="114"/>
    </location>
</feature>
<keyword evidence="2" id="KW-0812">Transmembrane</keyword>
<evidence type="ECO:0000256" key="2">
    <source>
        <dbReference type="SAM" id="Phobius"/>
    </source>
</evidence>
<dbReference type="EMBL" id="PDJD01000001">
    <property type="protein sequence ID" value="PFG18499.1"/>
    <property type="molecule type" value="Genomic_DNA"/>
</dbReference>
<feature type="compositionally biased region" description="Polar residues" evidence="1">
    <location>
        <begin position="159"/>
        <end position="170"/>
    </location>
</feature>
<evidence type="ECO:0000313" key="4">
    <source>
        <dbReference type="Proteomes" id="UP000224915"/>
    </source>
</evidence>